<dbReference type="RefSeq" id="WP_134115502.1">
    <property type="nucleotide sequence ID" value="NZ_SODF01000001.1"/>
</dbReference>
<sequence>MKREHLRRLLAALAVWRWARRRRPSAAPQPIGPPIEEIAAALRQLLWDHDELLRSPNRAVPDGRLRWMEKRIGDRAVQAAQAIDVPHPDRPVGGYSRQQLVRLLHELTCAGLALPRSVVLLAPDNLP</sequence>
<keyword evidence="2" id="KW-1185">Reference proteome</keyword>
<name>A0A4R7ZYJ5_9ACTN</name>
<protein>
    <submittedName>
        <fullName evidence="1">Uncharacterized protein</fullName>
    </submittedName>
</protein>
<evidence type="ECO:0000313" key="1">
    <source>
        <dbReference type="EMBL" id="TDW22018.1"/>
    </source>
</evidence>
<accession>A0A4R7ZYJ5</accession>
<dbReference type="Proteomes" id="UP000295447">
    <property type="component" value="Unassembled WGS sequence"/>
</dbReference>
<evidence type="ECO:0000313" key="2">
    <source>
        <dbReference type="Proteomes" id="UP000295447"/>
    </source>
</evidence>
<dbReference type="AlphaFoldDB" id="A0A4R7ZYJ5"/>
<dbReference type="EMBL" id="SODF01000001">
    <property type="protein sequence ID" value="TDW22018.1"/>
    <property type="molecule type" value="Genomic_DNA"/>
</dbReference>
<reference evidence="1 2" key="1">
    <citation type="submission" date="2019-03" db="EMBL/GenBank/DDBJ databases">
        <title>Genomic Encyclopedia of Type Strains, Phase III (KMG-III): the genomes of soil and plant-associated and newly described type strains.</title>
        <authorList>
            <person name="Whitman W."/>
        </authorList>
    </citation>
    <scope>NUCLEOTIDE SEQUENCE [LARGE SCALE GENOMIC DNA]</scope>
    <source>
        <strain evidence="1 2">VKM Ac-2570</strain>
    </source>
</reference>
<organism evidence="1 2">
    <name type="scientific">Kribbella kalugense</name>
    <dbReference type="NCBI Taxonomy" id="2512221"/>
    <lineage>
        <taxon>Bacteria</taxon>
        <taxon>Bacillati</taxon>
        <taxon>Actinomycetota</taxon>
        <taxon>Actinomycetes</taxon>
        <taxon>Propionibacteriales</taxon>
        <taxon>Kribbellaceae</taxon>
        <taxon>Kribbella</taxon>
    </lineage>
</organism>
<gene>
    <name evidence="1" type="ORF">EV650_0850</name>
</gene>
<dbReference type="OrthoDB" id="3297107at2"/>
<proteinExistence type="predicted"/>
<comment type="caution">
    <text evidence="1">The sequence shown here is derived from an EMBL/GenBank/DDBJ whole genome shotgun (WGS) entry which is preliminary data.</text>
</comment>